<dbReference type="AlphaFoldDB" id="A0A368JXN5"/>
<evidence type="ECO:0000313" key="2">
    <source>
        <dbReference type="Proteomes" id="UP000253420"/>
    </source>
</evidence>
<organism evidence="1 2">
    <name type="scientific">Phyllobacterium salinisoli</name>
    <dbReference type="NCBI Taxonomy" id="1899321"/>
    <lineage>
        <taxon>Bacteria</taxon>
        <taxon>Pseudomonadati</taxon>
        <taxon>Pseudomonadota</taxon>
        <taxon>Alphaproteobacteria</taxon>
        <taxon>Hyphomicrobiales</taxon>
        <taxon>Phyllobacteriaceae</taxon>
        <taxon>Phyllobacterium</taxon>
    </lineage>
</organism>
<proteinExistence type="predicted"/>
<reference evidence="1 2" key="1">
    <citation type="submission" date="2018-07" db="EMBL/GenBank/DDBJ databases">
        <title>The draft genome of Phyllobacterium salinisoli.</title>
        <authorList>
            <person name="Liu L."/>
            <person name="Li L."/>
            <person name="Zhang X."/>
            <person name="Liang L."/>
        </authorList>
    </citation>
    <scope>NUCLEOTIDE SEQUENCE [LARGE SCALE GENOMIC DNA]</scope>
    <source>
        <strain evidence="1 2">LLAN61</strain>
    </source>
</reference>
<evidence type="ECO:0008006" key="3">
    <source>
        <dbReference type="Google" id="ProtNLM"/>
    </source>
</evidence>
<dbReference type="OrthoDB" id="7432864at2"/>
<dbReference type="Proteomes" id="UP000253420">
    <property type="component" value="Unassembled WGS sequence"/>
</dbReference>
<protein>
    <recommendedName>
        <fullName evidence="3">Type II toxin-antitoxin system PemK/MazF family toxin</fullName>
    </recommendedName>
</protein>
<evidence type="ECO:0000313" key="1">
    <source>
        <dbReference type="EMBL" id="RCS21897.1"/>
    </source>
</evidence>
<gene>
    <name evidence="1" type="ORF">DUT91_21025</name>
</gene>
<name>A0A368JXN5_9HYPH</name>
<dbReference type="RefSeq" id="WP_114442447.1">
    <property type="nucleotide sequence ID" value="NZ_QOZG01000012.1"/>
</dbReference>
<comment type="caution">
    <text evidence="1">The sequence shown here is derived from an EMBL/GenBank/DDBJ whole genome shotgun (WGS) entry which is preliminary data.</text>
</comment>
<dbReference type="EMBL" id="QOZG01000012">
    <property type="protein sequence ID" value="RCS21897.1"/>
    <property type="molecule type" value="Genomic_DNA"/>
</dbReference>
<accession>A0A368JXN5</accession>
<sequence>MRNKADLLKHGNIFYYDYVFKWQLELGRKDGEKSRPVCVLTVLKSANGLTHVGLLAVSATPPKADQLAIELPQIECRRAGLKEWKGGWVIVSEYNYDIVERSYSLDVNQDSIGRFSKQFMQRLADEALPLFRRGGARIDRTKA</sequence>
<keyword evidence="2" id="KW-1185">Reference proteome</keyword>